<evidence type="ECO:0000256" key="1">
    <source>
        <dbReference type="SAM" id="Phobius"/>
    </source>
</evidence>
<sequence>MTESLTARLQQRLSSQTAEIEALTSAELTRLASSLRQQSEAALRTMQNDIQGTSLMMADELEIVRWTARWWWVALIVTWLAIAGLSVWHWMSPAPDQFPIFRNGGQSYLMLPEGTEPMICQGEQPFLCLKLPNGI</sequence>
<geneLocation type="plasmid" evidence="2">
    <name>pRGRH0224</name>
</geneLocation>
<evidence type="ECO:0000313" key="2">
    <source>
        <dbReference type="EMBL" id="CRY94273.1"/>
    </source>
</evidence>
<proteinExistence type="predicted"/>
<dbReference type="AlphaFoldDB" id="A0A0H5PXF5"/>
<reference evidence="2" key="1">
    <citation type="submission" date="2015-06" db="EMBL/GenBank/DDBJ databases">
        <authorList>
            <person name="Joergensen T."/>
        </authorList>
    </citation>
    <scope>NUCLEOTIDE SEQUENCE</scope>
    <source>
        <plasmid evidence="2">pRGRH0224</plasmid>
    </source>
</reference>
<keyword evidence="1" id="KW-0472">Membrane</keyword>
<accession>A0A0H5PXF5</accession>
<protein>
    <submittedName>
        <fullName evidence="2">Uncharacterized protein</fullName>
    </submittedName>
</protein>
<reference evidence="2" key="2">
    <citation type="submission" date="2015-07" db="EMBL/GenBank/DDBJ databases">
        <title>Plasmids, circular viruses and viroids from rat gut.</title>
        <authorList>
            <person name="Jorgensen T.J."/>
            <person name="Hansen M.A."/>
            <person name="Xu Z."/>
            <person name="Tabak M.A."/>
            <person name="Sorensen S.J."/>
            <person name="Hansen L.H."/>
        </authorList>
    </citation>
    <scope>NUCLEOTIDE SEQUENCE</scope>
    <source>
        <plasmid evidence="2">pRGRH0224</plasmid>
    </source>
</reference>
<keyword evidence="1" id="KW-1133">Transmembrane helix</keyword>
<dbReference type="EMBL" id="LN852897">
    <property type="protein sequence ID" value="CRY94273.1"/>
    <property type="molecule type" value="Genomic_DNA"/>
</dbReference>
<feature type="transmembrane region" description="Helical" evidence="1">
    <location>
        <begin position="70"/>
        <end position="91"/>
    </location>
</feature>
<name>A0A0H5PXF5_9ZZZZ</name>
<organism evidence="2">
    <name type="scientific">uncultured prokaryote</name>
    <dbReference type="NCBI Taxonomy" id="198431"/>
    <lineage>
        <taxon>unclassified sequences</taxon>
        <taxon>environmental samples</taxon>
    </lineage>
</organism>
<keyword evidence="1" id="KW-0812">Transmembrane</keyword>
<keyword evidence="2" id="KW-0614">Plasmid</keyword>